<dbReference type="AlphaFoldDB" id="A0A409VF27"/>
<dbReference type="Pfam" id="PF21858">
    <property type="entry name" value="DUF6914"/>
    <property type="match status" value="1"/>
</dbReference>
<protein>
    <submittedName>
        <fullName evidence="1">Uncharacterized protein</fullName>
    </submittedName>
</protein>
<accession>A0A409VF27</accession>
<organism evidence="1 2">
    <name type="scientific">Gymnopilus dilepis</name>
    <dbReference type="NCBI Taxonomy" id="231916"/>
    <lineage>
        <taxon>Eukaryota</taxon>
        <taxon>Fungi</taxon>
        <taxon>Dikarya</taxon>
        <taxon>Basidiomycota</taxon>
        <taxon>Agaricomycotina</taxon>
        <taxon>Agaricomycetes</taxon>
        <taxon>Agaricomycetidae</taxon>
        <taxon>Agaricales</taxon>
        <taxon>Agaricineae</taxon>
        <taxon>Hymenogastraceae</taxon>
        <taxon>Gymnopilus</taxon>
    </lineage>
</organism>
<keyword evidence="2" id="KW-1185">Reference proteome</keyword>
<evidence type="ECO:0000313" key="2">
    <source>
        <dbReference type="Proteomes" id="UP000284706"/>
    </source>
</evidence>
<sequence length="184" mass="20780">MKNKLRLYLAYWRRQESELNPGRYHVGLLLSPKDPKNTDDEAIIYHAINPIDKEAQKQVWKFEDKKSKARTSKLAGVMLLGKISRSISTERITAMLATVNVPTPEEANKTGWRCRHWVLDAIDLLADGNILPPLPSSAQDLWKLGFDFVESKTRETEGRSNPTVRVPTCDLSGQEIRGELGPLA</sequence>
<dbReference type="Proteomes" id="UP000284706">
    <property type="component" value="Unassembled WGS sequence"/>
</dbReference>
<dbReference type="InParanoid" id="A0A409VF27"/>
<reference evidence="1 2" key="1">
    <citation type="journal article" date="2018" name="Evol. Lett.">
        <title>Horizontal gene cluster transfer increased hallucinogenic mushroom diversity.</title>
        <authorList>
            <person name="Reynolds H.T."/>
            <person name="Vijayakumar V."/>
            <person name="Gluck-Thaler E."/>
            <person name="Korotkin H.B."/>
            <person name="Matheny P.B."/>
            <person name="Slot J.C."/>
        </authorList>
    </citation>
    <scope>NUCLEOTIDE SEQUENCE [LARGE SCALE GENOMIC DNA]</scope>
    <source>
        <strain evidence="1 2">SRW20</strain>
    </source>
</reference>
<proteinExistence type="predicted"/>
<evidence type="ECO:0000313" key="1">
    <source>
        <dbReference type="EMBL" id="PPQ64857.1"/>
    </source>
</evidence>
<comment type="caution">
    <text evidence="1">The sequence shown here is derived from an EMBL/GenBank/DDBJ whole genome shotgun (WGS) entry which is preliminary data.</text>
</comment>
<name>A0A409VF27_9AGAR</name>
<dbReference type="OrthoDB" id="2679825at2759"/>
<dbReference type="EMBL" id="NHYE01005661">
    <property type="protein sequence ID" value="PPQ64857.1"/>
    <property type="molecule type" value="Genomic_DNA"/>
</dbReference>
<dbReference type="InterPro" id="IPR054208">
    <property type="entry name" value="DUF6914"/>
</dbReference>
<gene>
    <name evidence="1" type="ORF">CVT26_002575</name>
</gene>